<dbReference type="PANTHER" id="PTHR35458:SF8">
    <property type="entry name" value="SLR0650 PROTEIN"/>
    <property type="match status" value="1"/>
</dbReference>
<dbReference type="InterPro" id="IPR047140">
    <property type="entry name" value="LabA"/>
</dbReference>
<evidence type="ECO:0000313" key="2">
    <source>
        <dbReference type="EMBL" id="MFC0266453.1"/>
    </source>
</evidence>
<evidence type="ECO:0000259" key="1">
    <source>
        <dbReference type="Pfam" id="PF01936"/>
    </source>
</evidence>
<sequence length="174" mass="19727">MNISSSAPASAATPAVALFADVQNLYYTSRDVHGRAPDYRALWRHACRSERVAMANAYAIERHDARQQQFQNALRQIGFNVRLKPFIQRRDGSAKGDWDVGITLDMIEAAECAERLVLMSGDGDFVELIERLHRRFGVIVEVYAVEALTARALINAADRFYPIDDRFLIAERRQ</sequence>
<protein>
    <submittedName>
        <fullName evidence="2">NYN domain-containing protein</fullName>
    </submittedName>
</protein>
<dbReference type="RefSeq" id="WP_019950825.1">
    <property type="nucleotide sequence ID" value="NZ_JBHLVX010000001.1"/>
</dbReference>
<keyword evidence="3" id="KW-1185">Reference proteome</keyword>
<dbReference type="EMBL" id="JBHLVX010000001">
    <property type="protein sequence ID" value="MFC0266453.1"/>
    <property type="molecule type" value="Genomic_DNA"/>
</dbReference>
<name>A0ABV6FYH6_9GAMM</name>
<feature type="domain" description="NYN" evidence="1">
    <location>
        <begin position="16"/>
        <end position="164"/>
    </location>
</feature>
<gene>
    <name evidence="2" type="ORF">ACFFHW_00315</name>
</gene>
<dbReference type="Proteomes" id="UP001589814">
    <property type="component" value="Unassembled WGS sequence"/>
</dbReference>
<dbReference type="PANTHER" id="PTHR35458">
    <property type="entry name" value="SLR0755 PROTEIN"/>
    <property type="match status" value="1"/>
</dbReference>
<evidence type="ECO:0000313" key="3">
    <source>
        <dbReference type="Proteomes" id="UP001589814"/>
    </source>
</evidence>
<dbReference type="Gene3D" id="3.40.50.1010">
    <property type="entry name" value="5'-nuclease"/>
    <property type="match status" value="1"/>
</dbReference>
<comment type="caution">
    <text evidence="2">The sequence shown here is derived from an EMBL/GenBank/DDBJ whole genome shotgun (WGS) entry which is preliminary data.</text>
</comment>
<organism evidence="2 3">
    <name type="scientific">Kushneria aurantia</name>
    <dbReference type="NCBI Taxonomy" id="504092"/>
    <lineage>
        <taxon>Bacteria</taxon>
        <taxon>Pseudomonadati</taxon>
        <taxon>Pseudomonadota</taxon>
        <taxon>Gammaproteobacteria</taxon>
        <taxon>Oceanospirillales</taxon>
        <taxon>Halomonadaceae</taxon>
        <taxon>Kushneria</taxon>
    </lineage>
</organism>
<reference evidence="2 3" key="1">
    <citation type="submission" date="2024-09" db="EMBL/GenBank/DDBJ databases">
        <authorList>
            <person name="Sun Q."/>
            <person name="Mori K."/>
        </authorList>
    </citation>
    <scope>NUCLEOTIDE SEQUENCE [LARGE SCALE GENOMIC DNA]</scope>
    <source>
        <strain evidence="2 3">CCM 7415</strain>
    </source>
</reference>
<accession>A0ABV6FYH6</accession>
<dbReference type="CDD" id="cd10911">
    <property type="entry name" value="PIN_LabA"/>
    <property type="match status" value="1"/>
</dbReference>
<dbReference type="Pfam" id="PF01936">
    <property type="entry name" value="NYN"/>
    <property type="match status" value="1"/>
</dbReference>
<dbReference type="InterPro" id="IPR021139">
    <property type="entry name" value="NYN"/>
</dbReference>
<proteinExistence type="predicted"/>